<dbReference type="InterPro" id="IPR007371">
    <property type="entry name" value="TPK_catalytic"/>
</dbReference>
<organism evidence="9 10">
    <name type="scientific">Coemansia umbellata</name>
    <dbReference type="NCBI Taxonomy" id="1424467"/>
    <lineage>
        <taxon>Eukaryota</taxon>
        <taxon>Fungi</taxon>
        <taxon>Fungi incertae sedis</taxon>
        <taxon>Zoopagomycota</taxon>
        <taxon>Kickxellomycotina</taxon>
        <taxon>Kickxellomycetes</taxon>
        <taxon>Kickxellales</taxon>
        <taxon>Kickxellaceae</taxon>
        <taxon>Coemansia</taxon>
    </lineage>
</organism>
<dbReference type="SUPFAM" id="SSF63862">
    <property type="entry name" value="Thiamin pyrophosphokinase, substrate-binding domain"/>
    <property type="match status" value="1"/>
</dbReference>
<protein>
    <recommendedName>
        <fullName evidence="7">Thiamine pyrophosphokinase</fullName>
        <ecNumber evidence="7">2.7.6.2</ecNumber>
    </recommendedName>
</protein>
<evidence type="ECO:0000313" key="10">
    <source>
        <dbReference type="Proteomes" id="UP001151295"/>
    </source>
</evidence>
<dbReference type="InterPro" id="IPR016966">
    <property type="entry name" value="Thiamin_pyrophosphokinase_euk"/>
</dbReference>
<dbReference type="Pfam" id="PF04265">
    <property type="entry name" value="TPK_B1_binding"/>
    <property type="match status" value="1"/>
</dbReference>
<dbReference type="InterPro" id="IPR036371">
    <property type="entry name" value="TPK_B1-bd_sf"/>
</dbReference>
<evidence type="ECO:0000259" key="8">
    <source>
        <dbReference type="SMART" id="SM00983"/>
    </source>
</evidence>
<sequence length="273" mass="30324">MDTAAIKGTSTLDHCQVHAGSYLVYPQESGNEANVISLPKNKELALLILNEPIPSDRYNLLERVWNRANYRVCVDGGGNQLYNFGDYHNVLDKFVPNAIVGDLDSLRKTPRSYYEKQGAAVCNYSDQNSTDFMKGLLYIDTVLRAGKDSQDCIVVVFGGLGGRLDHTMHTLKVLFNNHLKRQIIVISESNLTFVLPSGKNKILTNKSVDGPTCGILPLAGETKLTTRGLRWNLDNHPSSFEGLMSTSNIVDEPEIYIETTLPVAWTCEFTPLK</sequence>
<keyword evidence="10" id="KW-1185">Reference proteome</keyword>
<dbReference type="GO" id="GO:0004788">
    <property type="term" value="F:thiamine diphosphokinase activity"/>
    <property type="evidence" value="ECO:0007669"/>
    <property type="project" value="UniProtKB-EC"/>
</dbReference>
<evidence type="ECO:0000256" key="4">
    <source>
        <dbReference type="ARBA" id="ARBA00022741"/>
    </source>
</evidence>
<dbReference type="InterPro" id="IPR007373">
    <property type="entry name" value="Thiamin_PyroPKinase_B1-bd"/>
</dbReference>
<dbReference type="EMBL" id="JANBQD010000189">
    <property type="protein sequence ID" value="KAJ1986185.1"/>
    <property type="molecule type" value="Genomic_DNA"/>
</dbReference>
<dbReference type="EC" id="2.7.6.2" evidence="7"/>
<proteinExistence type="inferred from homology"/>
<dbReference type="SMART" id="SM00983">
    <property type="entry name" value="TPK_B1_binding"/>
    <property type="match status" value="1"/>
</dbReference>
<keyword evidence="5 7" id="KW-0418">Kinase</keyword>
<keyword evidence="3 7" id="KW-0808">Transferase</keyword>
<dbReference type="InterPro" id="IPR036759">
    <property type="entry name" value="TPK_catalytic_sf"/>
</dbReference>
<name>A0ABQ8PCY8_9FUNG</name>
<gene>
    <name evidence="9" type="primary">THI80</name>
    <name evidence="9" type="ORF">EDC05_006386</name>
</gene>
<dbReference type="CDD" id="cd07995">
    <property type="entry name" value="TPK"/>
    <property type="match status" value="1"/>
</dbReference>
<accession>A0ABQ8PCY8</accession>
<evidence type="ECO:0000256" key="1">
    <source>
        <dbReference type="ARBA" id="ARBA00005078"/>
    </source>
</evidence>
<dbReference type="NCBIfam" id="TIGR01378">
    <property type="entry name" value="thi_PPkinase"/>
    <property type="match status" value="1"/>
</dbReference>
<dbReference type="Gene3D" id="3.40.50.10240">
    <property type="entry name" value="Thiamin pyrophosphokinase, catalytic domain"/>
    <property type="match status" value="1"/>
</dbReference>
<dbReference type="Pfam" id="PF04263">
    <property type="entry name" value="TPK_catalytic"/>
    <property type="match status" value="1"/>
</dbReference>
<feature type="domain" description="Thiamin pyrophosphokinase thiamin-binding" evidence="8">
    <location>
        <begin position="198"/>
        <end position="263"/>
    </location>
</feature>
<dbReference type="PANTHER" id="PTHR13622:SF8">
    <property type="entry name" value="THIAMIN PYROPHOSPHOKINASE 1"/>
    <property type="match status" value="1"/>
</dbReference>
<evidence type="ECO:0000256" key="7">
    <source>
        <dbReference type="PIRNR" id="PIRNR031057"/>
    </source>
</evidence>
<dbReference type="SUPFAM" id="SSF63999">
    <property type="entry name" value="Thiamin pyrophosphokinase, catalytic domain"/>
    <property type="match status" value="1"/>
</dbReference>
<evidence type="ECO:0000256" key="5">
    <source>
        <dbReference type="ARBA" id="ARBA00022777"/>
    </source>
</evidence>
<dbReference type="PANTHER" id="PTHR13622">
    <property type="entry name" value="THIAMIN PYROPHOSPHOKINASE"/>
    <property type="match status" value="1"/>
</dbReference>
<evidence type="ECO:0000256" key="6">
    <source>
        <dbReference type="ARBA" id="ARBA00022840"/>
    </source>
</evidence>
<evidence type="ECO:0000313" key="9">
    <source>
        <dbReference type="EMBL" id="KAJ1986185.1"/>
    </source>
</evidence>
<comment type="caution">
    <text evidence="9">The sequence shown here is derived from an EMBL/GenBank/DDBJ whole genome shotgun (WGS) entry which is preliminary data.</text>
</comment>
<evidence type="ECO:0000256" key="2">
    <source>
        <dbReference type="ARBA" id="ARBA00006785"/>
    </source>
</evidence>
<evidence type="ECO:0000256" key="3">
    <source>
        <dbReference type="ARBA" id="ARBA00022679"/>
    </source>
</evidence>
<reference evidence="9" key="1">
    <citation type="submission" date="2022-07" db="EMBL/GenBank/DDBJ databases">
        <title>Phylogenomic reconstructions and comparative analyses of Kickxellomycotina fungi.</title>
        <authorList>
            <person name="Reynolds N.K."/>
            <person name="Stajich J.E."/>
            <person name="Barry K."/>
            <person name="Grigoriev I.V."/>
            <person name="Crous P."/>
            <person name="Smith M.E."/>
        </authorList>
    </citation>
    <scope>NUCLEOTIDE SEQUENCE</scope>
    <source>
        <strain evidence="9">BCRC 34882</strain>
    </source>
</reference>
<comment type="similarity">
    <text evidence="2 7">Belongs to the thiamine pyrophosphokinase family.</text>
</comment>
<comment type="catalytic activity">
    <reaction evidence="7">
        <text>thiamine + ATP = thiamine diphosphate + AMP + H(+)</text>
        <dbReference type="Rhea" id="RHEA:11576"/>
        <dbReference type="ChEBI" id="CHEBI:15378"/>
        <dbReference type="ChEBI" id="CHEBI:18385"/>
        <dbReference type="ChEBI" id="CHEBI:30616"/>
        <dbReference type="ChEBI" id="CHEBI:58937"/>
        <dbReference type="ChEBI" id="CHEBI:456215"/>
    </reaction>
</comment>
<keyword evidence="4 7" id="KW-0547">Nucleotide-binding</keyword>
<comment type="pathway">
    <text evidence="1 7">Cofactor biosynthesis; thiamine diphosphate biosynthesis; thiamine diphosphate from thiamine: step 1/1.</text>
</comment>
<dbReference type="Proteomes" id="UP001151295">
    <property type="component" value="Unassembled WGS sequence"/>
</dbReference>
<keyword evidence="6 7" id="KW-0067">ATP-binding</keyword>
<dbReference type="PIRSF" id="PIRSF031057">
    <property type="entry name" value="Thiamin_pyrophosphokinase"/>
    <property type="match status" value="1"/>
</dbReference>
<dbReference type="InterPro" id="IPR006282">
    <property type="entry name" value="Thi_PPkinase"/>
</dbReference>